<evidence type="ECO:0000313" key="2">
    <source>
        <dbReference type="EMBL" id="JAP76236.1"/>
    </source>
</evidence>
<proteinExistence type="predicted"/>
<sequence>MLDDTVPGILIVLCCPFFWCLCLAECCTEVQSHVIHEMANRKYFQYADISSAAVVSNRYLCSFLHRFCVLSCSQTRICNQGEQRTRARFSIATC</sequence>
<evidence type="ECO:0000256" key="1">
    <source>
        <dbReference type="SAM" id="SignalP"/>
    </source>
</evidence>
<accession>A0A131YDU9</accession>
<dbReference type="AlphaFoldDB" id="A0A131YDU9"/>
<evidence type="ECO:0008006" key="3">
    <source>
        <dbReference type="Google" id="ProtNLM"/>
    </source>
</evidence>
<reference evidence="2" key="1">
    <citation type="journal article" date="2016" name="Ticks Tick Borne Dis.">
        <title>De novo assembly and annotation of the salivary gland transcriptome of Rhipicephalus appendiculatus male and female ticks during blood feeding.</title>
        <authorList>
            <person name="de Castro M.H."/>
            <person name="de Klerk D."/>
            <person name="Pienaar R."/>
            <person name="Latif A.A."/>
            <person name="Rees D.J."/>
            <person name="Mans B.J."/>
        </authorList>
    </citation>
    <scope>NUCLEOTIDE SEQUENCE</scope>
    <source>
        <tissue evidence="2">Salivary glands</tissue>
    </source>
</reference>
<organism evidence="2">
    <name type="scientific">Rhipicephalus appendiculatus</name>
    <name type="common">Brown ear tick</name>
    <dbReference type="NCBI Taxonomy" id="34631"/>
    <lineage>
        <taxon>Eukaryota</taxon>
        <taxon>Metazoa</taxon>
        <taxon>Ecdysozoa</taxon>
        <taxon>Arthropoda</taxon>
        <taxon>Chelicerata</taxon>
        <taxon>Arachnida</taxon>
        <taxon>Acari</taxon>
        <taxon>Parasitiformes</taxon>
        <taxon>Ixodida</taxon>
        <taxon>Ixodoidea</taxon>
        <taxon>Ixodidae</taxon>
        <taxon>Rhipicephalinae</taxon>
        <taxon>Rhipicephalus</taxon>
        <taxon>Rhipicephalus</taxon>
    </lineage>
</organism>
<keyword evidence="1" id="KW-0732">Signal</keyword>
<dbReference type="EMBL" id="GEDV01012321">
    <property type="protein sequence ID" value="JAP76236.1"/>
    <property type="molecule type" value="Transcribed_RNA"/>
</dbReference>
<name>A0A131YDU9_RHIAP</name>
<feature type="signal peptide" evidence="1">
    <location>
        <begin position="1"/>
        <end position="24"/>
    </location>
</feature>
<feature type="chain" id="PRO_5007284762" description="Secreted protein" evidence="1">
    <location>
        <begin position="25"/>
        <end position="94"/>
    </location>
</feature>
<protein>
    <recommendedName>
        <fullName evidence="3">Secreted protein</fullName>
    </recommendedName>
</protein>